<accession>A0A3M8SZM0</accession>
<dbReference type="Pfam" id="PF04386">
    <property type="entry name" value="SspB"/>
    <property type="match status" value="1"/>
</dbReference>
<keyword evidence="2" id="KW-0378">Hydrolase</keyword>
<reference evidence="2 3" key="1">
    <citation type="submission" date="2018-11" db="EMBL/GenBank/DDBJ databases">
        <title>Lysobacter cryohumiis sp. nov., isolated from soil in the Tianshan Mountains, Xinjiang, China.</title>
        <authorList>
            <person name="Luo Y."/>
            <person name="Sheng H."/>
        </authorList>
    </citation>
    <scope>NUCLEOTIDE SEQUENCE [LARGE SCALE GENOMIC DNA]</scope>
    <source>
        <strain evidence="2 3">ZS60</strain>
    </source>
</reference>
<feature type="region of interest" description="Disordered" evidence="1">
    <location>
        <begin position="119"/>
        <end position="181"/>
    </location>
</feature>
<dbReference type="GO" id="GO:0005840">
    <property type="term" value="C:ribosome"/>
    <property type="evidence" value="ECO:0007669"/>
    <property type="project" value="TreeGrafter"/>
</dbReference>
<dbReference type="PANTHER" id="PTHR37486:SF1">
    <property type="entry name" value="STRINGENT STARVATION PROTEIN B"/>
    <property type="match status" value="1"/>
</dbReference>
<dbReference type="RefSeq" id="WP_123086274.1">
    <property type="nucleotide sequence ID" value="NZ_RIBS01000001.1"/>
</dbReference>
<dbReference type="GO" id="GO:0045732">
    <property type="term" value="P:positive regulation of protein catabolic process"/>
    <property type="evidence" value="ECO:0007669"/>
    <property type="project" value="TreeGrafter"/>
</dbReference>
<organism evidence="2 3">
    <name type="scientific">Montanilutibacter psychrotolerans</name>
    <dbReference type="NCBI Taxonomy" id="1327343"/>
    <lineage>
        <taxon>Bacteria</taxon>
        <taxon>Pseudomonadati</taxon>
        <taxon>Pseudomonadota</taxon>
        <taxon>Gammaproteobacteria</taxon>
        <taxon>Lysobacterales</taxon>
        <taxon>Lysobacteraceae</taxon>
        <taxon>Montanilutibacter</taxon>
    </lineage>
</organism>
<proteinExistence type="predicted"/>
<dbReference type="NCBIfam" id="NF008764">
    <property type="entry name" value="PRK11798.1-4"/>
    <property type="match status" value="1"/>
</dbReference>
<dbReference type="InterPro" id="IPR036760">
    <property type="entry name" value="SspB-like_sf"/>
</dbReference>
<dbReference type="NCBIfam" id="NF008769">
    <property type="entry name" value="PRK11798.2-5"/>
    <property type="match status" value="1"/>
</dbReference>
<dbReference type="PANTHER" id="PTHR37486">
    <property type="entry name" value="STRINGENT STARVATION PROTEIN B"/>
    <property type="match status" value="1"/>
</dbReference>
<protein>
    <submittedName>
        <fullName evidence="2">ClpXP protease specificity-enhancing factor</fullName>
    </submittedName>
</protein>
<evidence type="ECO:0000313" key="2">
    <source>
        <dbReference type="EMBL" id="RNF86155.1"/>
    </source>
</evidence>
<dbReference type="GO" id="GO:0006508">
    <property type="term" value="P:proteolysis"/>
    <property type="evidence" value="ECO:0007669"/>
    <property type="project" value="UniProtKB-KW"/>
</dbReference>
<dbReference type="Proteomes" id="UP000267049">
    <property type="component" value="Unassembled WGS sequence"/>
</dbReference>
<evidence type="ECO:0000313" key="3">
    <source>
        <dbReference type="Proteomes" id="UP000267049"/>
    </source>
</evidence>
<keyword evidence="3" id="KW-1185">Reference proteome</keyword>
<keyword evidence="2" id="KW-0645">Protease</keyword>
<sequence>MSEDSNTMTSHRPYLLRALYEWIADNGMTPHLLVDATRPGVQVPAHAVNDGRIVLNVAERAVSRLQMDNDLIRFSARFGGVSHAISVPVGAVLAIYSRETGQGMALPDDGLAGDAAEATEIGEDDFDATPPTVRRDGPGPVLAPVPDQPAPSAEGHAEDASGDDDGPAPPPRRGPNLRIVK</sequence>
<dbReference type="InterPro" id="IPR007481">
    <property type="entry name" value="SspB"/>
</dbReference>
<evidence type="ECO:0000256" key="1">
    <source>
        <dbReference type="SAM" id="MobiDB-lite"/>
    </source>
</evidence>
<dbReference type="EMBL" id="RIBS01000001">
    <property type="protein sequence ID" value="RNF86155.1"/>
    <property type="molecule type" value="Genomic_DNA"/>
</dbReference>
<dbReference type="GO" id="GO:0008233">
    <property type="term" value="F:peptidase activity"/>
    <property type="evidence" value="ECO:0007669"/>
    <property type="project" value="UniProtKB-KW"/>
</dbReference>
<dbReference type="Gene3D" id="2.30.30.220">
    <property type="entry name" value="SspB-like"/>
    <property type="match status" value="1"/>
</dbReference>
<comment type="caution">
    <text evidence="2">The sequence shown here is derived from an EMBL/GenBank/DDBJ whole genome shotgun (WGS) entry which is preliminary data.</text>
</comment>
<dbReference type="OrthoDB" id="9797358at2"/>
<name>A0A3M8SZM0_9GAMM</name>
<gene>
    <name evidence="2" type="ORF">EER27_01615</name>
</gene>
<dbReference type="GO" id="GO:0005829">
    <property type="term" value="C:cytosol"/>
    <property type="evidence" value="ECO:0007669"/>
    <property type="project" value="TreeGrafter"/>
</dbReference>
<dbReference type="SUPFAM" id="SSF101738">
    <property type="entry name" value="SspB-like"/>
    <property type="match status" value="1"/>
</dbReference>
<dbReference type="AlphaFoldDB" id="A0A3M8SZM0"/>